<reference evidence="3" key="1">
    <citation type="submission" date="2009-09" db="EMBL/GenBank/DDBJ databases">
        <title>The complete genome of Nakamurella multipartita DSM 44233.</title>
        <authorList>
            <consortium name="US DOE Joint Genome Institute (JGI-PGF)"/>
            <person name="Lucas S."/>
            <person name="Copeland A."/>
            <person name="Lapidus A."/>
            <person name="Glavina del Rio T."/>
            <person name="Dalin E."/>
            <person name="Tice H."/>
            <person name="Bruce D."/>
            <person name="Goodwin L."/>
            <person name="Pitluck S."/>
            <person name="Kyrpides N."/>
            <person name="Mavromatis K."/>
            <person name="Ivanova N."/>
            <person name="Ovchinnikova G."/>
            <person name="Sims D."/>
            <person name="Meincke L."/>
            <person name="Brettin T."/>
            <person name="Detter J.C."/>
            <person name="Han C."/>
            <person name="Larimer F."/>
            <person name="Land M."/>
            <person name="Hauser L."/>
            <person name="Markowitz V."/>
            <person name="Cheng J.-F."/>
            <person name="Hugenholtz P."/>
            <person name="Woyke T."/>
            <person name="Wu D."/>
            <person name="Klenk H.-P."/>
            <person name="Eisen J.A."/>
        </authorList>
    </citation>
    <scope>NUCLEOTIDE SEQUENCE [LARGE SCALE GENOMIC DNA]</scope>
    <source>
        <strain evidence="3">ATCC 700099 / DSM 44233 / CIP 104796 / JCM 9543 / NBRC 105858 / Y-104</strain>
    </source>
</reference>
<proteinExistence type="predicted"/>
<dbReference type="HOGENOM" id="CLU_2383138_0_0_11"/>
<evidence type="ECO:0000313" key="2">
    <source>
        <dbReference type="EMBL" id="ACV77013.1"/>
    </source>
</evidence>
<dbReference type="RefSeq" id="WP_015745930.1">
    <property type="nucleotide sequence ID" value="NC_013235.1"/>
</dbReference>
<feature type="compositionally biased region" description="Basic and acidic residues" evidence="1">
    <location>
        <begin position="1"/>
        <end position="20"/>
    </location>
</feature>
<feature type="region of interest" description="Disordered" evidence="1">
    <location>
        <begin position="1"/>
        <end position="94"/>
    </location>
</feature>
<gene>
    <name evidence="2" type="ordered locus">Namu_0598</name>
</gene>
<dbReference type="InParanoid" id="C8X837"/>
<dbReference type="Proteomes" id="UP000002218">
    <property type="component" value="Chromosome"/>
</dbReference>
<dbReference type="KEGG" id="nml:Namu_0598"/>
<dbReference type="EMBL" id="CP001737">
    <property type="protein sequence ID" value="ACV77013.1"/>
    <property type="molecule type" value="Genomic_DNA"/>
</dbReference>
<keyword evidence="3" id="KW-1185">Reference proteome</keyword>
<dbReference type="AlphaFoldDB" id="C8X837"/>
<evidence type="ECO:0000256" key="1">
    <source>
        <dbReference type="SAM" id="MobiDB-lite"/>
    </source>
</evidence>
<accession>C8X837</accession>
<feature type="compositionally biased region" description="Low complexity" evidence="1">
    <location>
        <begin position="40"/>
        <end position="74"/>
    </location>
</feature>
<reference evidence="2 3" key="2">
    <citation type="journal article" date="2010" name="Stand. Genomic Sci.">
        <title>Complete genome sequence of Nakamurella multipartita type strain (Y-104).</title>
        <authorList>
            <person name="Tice H."/>
            <person name="Mayilraj S."/>
            <person name="Sims D."/>
            <person name="Lapidus A."/>
            <person name="Nolan M."/>
            <person name="Lucas S."/>
            <person name="Glavina Del Rio T."/>
            <person name="Copeland A."/>
            <person name="Cheng J.F."/>
            <person name="Meincke L."/>
            <person name="Bruce D."/>
            <person name="Goodwin L."/>
            <person name="Pitluck S."/>
            <person name="Ivanova N."/>
            <person name="Mavromatis K."/>
            <person name="Ovchinnikova G."/>
            <person name="Pati A."/>
            <person name="Chen A."/>
            <person name="Palaniappan K."/>
            <person name="Land M."/>
            <person name="Hauser L."/>
            <person name="Chang Y.J."/>
            <person name="Jeffries C.D."/>
            <person name="Detter J.C."/>
            <person name="Brettin T."/>
            <person name="Rohde M."/>
            <person name="Goker M."/>
            <person name="Bristow J."/>
            <person name="Eisen J.A."/>
            <person name="Markowitz V."/>
            <person name="Hugenholtz P."/>
            <person name="Kyrpides N.C."/>
            <person name="Klenk H.P."/>
            <person name="Chen F."/>
        </authorList>
    </citation>
    <scope>NUCLEOTIDE SEQUENCE [LARGE SCALE GENOMIC DNA]</scope>
    <source>
        <strain evidence="3">ATCC 700099 / DSM 44233 / CIP 104796 / JCM 9543 / NBRC 105858 / Y-104</strain>
    </source>
</reference>
<name>C8X837_NAKMY</name>
<organism evidence="2 3">
    <name type="scientific">Nakamurella multipartita (strain ATCC 700099 / DSM 44233 / CIP 104796 / JCM 9543 / NBRC 105858 / Y-104)</name>
    <name type="common">Microsphaera multipartita</name>
    <dbReference type="NCBI Taxonomy" id="479431"/>
    <lineage>
        <taxon>Bacteria</taxon>
        <taxon>Bacillati</taxon>
        <taxon>Actinomycetota</taxon>
        <taxon>Actinomycetes</taxon>
        <taxon>Nakamurellales</taxon>
        <taxon>Nakamurellaceae</taxon>
        <taxon>Nakamurella</taxon>
    </lineage>
</organism>
<protein>
    <submittedName>
        <fullName evidence="2">FHA domain-containing protein</fullName>
    </submittedName>
</protein>
<sequence length="94" mass="9359">MTDQDRTPDASADVRERAGATEDYGGVPISDAELAQVWMSPDAAEAAGAADPDNAESAGAPESEPPADESAAAAQGAVTRPEVPADDPAPAEPA</sequence>
<evidence type="ECO:0000313" key="3">
    <source>
        <dbReference type="Proteomes" id="UP000002218"/>
    </source>
</evidence>